<feature type="region of interest" description="Disordered" evidence="1">
    <location>
        <begin position="100"/>
        <end position="128"/>
    </location>
</feature>
<dbReference type="AlphaFoldDB" id="A0A5B0PW56"/>
<dbReference type="EMBL" id="VDEP01000311">
    <property type="protein sequence ID" value="KAA1105182.1"/>
    <property type="molecule type" value="Genomic_DNA"/>
</dbReference>
<accession>A0A5B0PW56</accession>
<evidence type="ECO:0000259" key="2">
    <source>
        <dbReference type="Pfam" id="PF20515"/>
    </source>
</evidence>
<reference evidence="3 4" key="1">
    <citation type="submission" date="2019-05" db="EMBL/GenBank/DDBJ databases">
        <title>Emergence of the Ug99 lineage of the wheat stem rust pathogen through somatic hybridization.</title>
        <authorList>
            <person name="Li F."/>
            <person name="Upadhyaya N.M."/>
            <person name="Sperschneider J."/>
            <person name="Matny O."/>
            <person name="Nguyen-Phuc H."/>
            <person name="Mago R."/>
            <person name="Raley C."/>
            <person name="Miller M.E."/>
            <person name="Silverstein K.A.T."/>
            <person name="Henningsen E."/>
            <person name="Hirsch C.D."/>
            <person name="Visser B."/>
            <person name="Pretorius Z.A."/>
            <person name="Steffenson B.J."/>
            <person name="Schwessinger B."/>
            <person name="Dodds P.N."/>
            <person name="Figueroa M."/>
        </authorList>
    </citation>
    <scope>NUCLEOTIDE SEQUENCE [LARGE SCALE GENOMIC DNA]</scope>
    <source>
        <strain evidence="3 4">Ug99</strain>
    </source>
</reference>
<dbReference type="Proteomes" id="UP000325313">
    <property type="component" value="Unassembled WGS sequence"/>
</dbReference>
<gene>
    <name evidence="3" type="ORF">PGTUg99_007214</name>
</gene>
<organism evidence="3 4">
    <name type="scientific">Puccinia graminis f. sp. tritici</name>
    <dbReference type="NCBI Taxonomy" id="56615"/>
    <lineage>
        <taxon>Eukaryota</taxon>
        <taxon>Fungi</taxon>
        <taxon>Dikarya</taxon>
        <taxon>Basidiomycota</taxon>
        <taxon>Pucciniomycotina</taxon>
        <taxon>Pucciniomycetes</taxon>
        <taxon>Pucciniales</taxon>
        <taxon>Pucciniaceae</taxon>
        <taxon>Puccinia</taxon>
    </lineage>
</organism>
<evidence type="ECO:0000313" key="4">
    <source>
        <dbReference type="Proteomes" id="UP000325313"/>
    </source>
</evidence>
<dbReference type="Pfam" id="PF20515">
    <property type="entry name" value="2OG-FeII_Oxy_6"/>
    <property type="match status" value="1"/>
</dbReference>
<feature type="compositionally biased region" description="Polar residues" evidence="1">
    <location>
        <begin position="110"/>
        <end position="122"/>
    </location>
</feature>
<dbReference type="InterPro" id="IPR046798">
    <property type="entry name" value="2OG-FeII_Oxy_6"/>
</dbReference>
<evidence type="ECO:0000313" key="3">
    <source>
        <dbReference type="EMBL" id="KAA1105182.1"/>
    </source>
</evidence>
<protein>
    <recommendedName>
        <fullName evidence="2">Tet-like 2OG-Fe(II) oxygenase domain-containing protein</fullName>
    </recommendedName>
</protein>
<feature type="domain" description="Tet-like 2OG-Fe(II) oxygenase" evidence="2">
    <location>
        <begin position="332"/>
        <end position="537"/>
    </location>
</feature>
<evidence type="ECO:0000256" key="1">
    <source>
        <dbReference type="SAM" id="MobiDB-lite"/>
    </source>
</evidence>
<proteinExistence type="predicted"/>
<name>A0A5B0PW56_PUCGR</name>
<comment type="caution">
    <text evidence="3">The sequence shown here is derived from an EMBL/GenBank/DDBJ whole genome shotgun (WGS) entry which is preliminary data.</text>
</comment>
<sequence length="595" mass="68500">MYFLHSKRRAYFWQPTSVPNNHLYLEIRLASTPTKTPYNLDQHLDSLAHTDKHQRFFAPQQLSSFDADIQSILYQSPAKPPALEVVQILAPLLAHLPPAPPYNQQQQQQLNKRSIPPSSDTPFSEPPEQQLIRLSVPCQVWPERATYQINQEFIFSNPPTRTFQHCNPEFLLSVIVEYFSRLDVMTAIRKAYLAERKRKNRSRKHADKRTSELSLTLDDTDRRYKVEVGTRLAPSSCQASSVAGAITSNETTNNRSDQIVWSSKRYIPLELYPHMLGNDPDRPPTVNEIKYCKELTQNFKYFDHGKVVIHDKDQESKIIAMIEFTRWDQLTPIELDEIRNVTQFLFSAKQFVNPVDSDTRSWGGQMFAIGWRKAMIAFQLIGIYRNKAAIAKSPSTYDTLMRKSTKISSILGRMFRRLANVAFQDNQDIMKSNSIPSLGHLAFNIPINDDDCSPNLTFTTDGFFNSPHFDKDDISEFEFGLFIPVNKNDWTIADSSKLKGGEFVFPDYRCGIDFAKHDGFVKLVWRSKEVRHCTLNSDNDSTRNQLGISMQINKKTASTSRDTKSGAIFKRRTYRDKPKEACYIGDHNTYVKGHR</sequence>